<dbReference type="OMA" id="RHWKPNA"/>
<dbReference type="Proteomes" id="UP000016088">
    <property type="component" value="Unassembled WGS sequence"/>
</dbReference>
<feature type="region of interest" description="Disordered" evidence="4">
    <location>
        <begin position="177"/>
        <end position="205"/>
    </location>
</feature>
<evidence type="ECO:0000256" key="3">
    <source>
        <dbReference type="PROSITE-ProRule" id="PRU00221"/>
    </source>
</evidence>
<dbReference type="PROSITE" id="PS50294">
    <property type="entry name" value="WD_REPEATS_REGION"/>
    <property type="match status" value="2"/>
</dbReference>
<evidence type="ECO:0000313" key="6">
    <source>
        <dbReference type="EMBL" id="EPX75093.1"/>
    </source>
</evidence>
<dbReference type="SUPFAM" id="SSF50978">
    <property type="entry name" value="WD40 repeat-like"/>
    <property type="match status" value="1"/>
</dbReference>
<feature type="repeat" description="WD" evidence="3">
    <location>
        <begin position="312"/>
        <end position="354"/>
    </location>
</feature>
<evidence type="ECO:0000256" key="4">
    <source>
        <dbReference type="SAM" id="MobiDB-lite"/>
    </source>
</evidence>
<sequence length="505" mass="56389">MRTWWERLPLQIYLKVVNLAIAMSKRAAEDTQDIEGKNGPGRREAVSDSIDTEMGNFEDAYEDEFESEDEYLEADGKEDNEMEEAEEEEDDSAARSAWLPGGVINEGEQLVVDPSAYDMLHNMQVKWPFLSLDIIPDALGDERRSWPQEMYLAGGSQAINNSENEVTVMKVSQLCKTKHDAENDEESDNSDVEDDPILEHRSIPTKGACNRIRASPVSTNDPQKKSFLASFQETGKVHVWDIAPHLQSLNSPGNLVSRNQNNPVHTVNQHKTEGYALDWSPFEYSLLSGDCANEIYLTRATNTGWQTESSPFLDHTGSVEDIQWSPNEKTVFSSCSCDGTFRIWDVRNQKKTSALTVNAHPGVDVNVLSWNSRVPYLMATGADNGVFNVWDLRSLKSSSAVATPVASFKWHQSAVTSIEWHPKEESVLAVAGADDQLSLWDLSVELDPEEQASRASEGLQDVPPQLMFVHMGQSAIKELHWHKQIPGTIVSTAQTGLNVFKTITF</sequence>
<feature type="repeat" description="WD" evidence="3">
    <location>
        <begin position="408"/>
        <end position="443"/>
    </location>
</feature>
<dbReference type="GeneID" id="25031545"/>
<dbReference type="AlphaFoldDB" id="S9Q654"/>
<name>S9Q654_SCHOY</name>
<feature type="domain" description="Histone-binding protein RBBP4-like N-terminal" evidence="5">
    <location>
        <begin position="108"/>
        <end position="174"/>
    </location>
</feature>
<dbReference type="InterPro" id="IPR051972">
    <property type="entry name" value="Glutamate-rich_WD_repeat"/>
</dbReference>
<evidence type="ECO:0000313" key="7">
    <source>
        <dbReference type="Proteomes" id="UP000016088"/>
    </source>
</evidence>
<accession>S9Q654</accession>
<dbReference type="InterPro" id="IPR022052">
    <property type="entry name" value="Histone-bd_RBBP4-like_N"/>
</dbReference>
<dbReference type="PANTHER" id="PTHR45903">
    <property type="entry name" value="GLUTAMATE-RICH WD REPEAT-CONTAINING PROTEIN 1"/>
    <property type="match status" value="1"/>
</dbReference>
<dbReference type="OrthoDB" id="2161379at2759"/>
<dbReference type="Gene3D" id="2.130.10.10">
    <property type="entry name" value="YVTN repeat-like/Quinoprotein amine dehydrogenase"/>
    <property type="match status" value="1"/>
</dbReference>
<dbReference type="HOGENOM" id="CLU_025272_1_1_1"/>
<dbReference type="PROSITE" id="PS50082">
    <property type="entry name" value="WD_REPEATS_2"/>
    <property type="match status" value="2"/>
</dbReference>
<dbReference type="InterPro" id="IPR036322">
    <property type="entry name" value="WD40_repeat_dom_sf"/>
</dbReference>
<keyword evidence="1 3" id="KW-0853">WD repeat</keyword>
<dbReference type="eggNOG" id="KOG0302">
    <property type="taxonomic scope" value="Eukaryota"/>
</dbReference>
<evidence type="ECO:0000256" key="1">
    <source>
        <dbReference type="ARBA" id="ARBA00022574"/>
    </source>
</evidence>
<dbReference type="EMBL" id="KE503206">
    <property type="protein sequence ID" value="EPX75093.1"/>
    <property type="molecule type" value="Genomic_DNA"/>
</dbReference>
<proteinExistence type="predicted"/>
<protein>
    <submittedName>
        <fullName evidence="6">WD repeat protein Rrb1</fullName>
    </submittedName>
</protein>
<dbReference type="PANTHER" id="PTHR45903:SF1">
    <property type="entry name" value="GLUTAMATE-RICH WD REPEAT-CONTAINING PROTEIN 1"/>
    <property type="match status" value="1"/>
</dbReference>
<evidence type="ECO:0000259" key="5">
    <source>
        <dbReference type="Pfam" id="PF12265"/>
    </source>
</evidence>
<dbReference type="InterPro" id="IPR015943">
    <property type="entry name" value="WD40/YVTN_repeat-like_dom_sf"/>
</dbReference>
<feature type="region of interest" description="Disordered" evidence="4">
    <location>
        <begin position="27"/>
        <end position="95"/>
    </location>
</feature>
<dbReference type="Pfam" id="PF00400">
    <property type="entry name" value="WD40"/>
    <property type="match status" value="2"/>
</dbReference>
<evidence type="ECO:0000256" key="2">
    <source>
        <dbReference type="ARBA" id="ARBA00022737"/>
    </source>
</evidence>
<dbReference type="GO" id="GO:0042254">
    <property type="term" value="P:ribosome biogenesis"/>
    <property type="evidence" value="ECO:0007669"/>
    <property type="project" value="TreeGrafter"/>
</dbReference>
<gene>
    <name evidence="6" type="ORF">SOCG_02569</name>
</gene>
<organism evidence="6 7">
    <name type="scientific">Schizosaccharomyces octosporus (strain yFS286)</name>
    <name type="common">Fission yeast</name>
    <name type="synonym">Octosporomyces octosporus</name>
    <dbReference type="NCBI Taxonomy" id="483514"/>
    <lineage>
        <taxon>Eukaryota</taxon>
        <taxon>Fungi</taxon>
        <taxon>Dikarya</taxon>
        <taxon>Ascomycota</taxon>
        <taxon>Taphrinomycotina</taxon>
        <taxon>Schizosaccharomycetes</taxon>
        <taxon>Schizosaccharomycetales</taxon>
        <taxon>Schizosaccharomycetaceae</taxon>
        <taxon>Schizosaccharomyces</taxon>
    </lineage>
</organism>
<dbReference type="SMART" id="SM00320">
    <property type="entry name" value="WD40"/>
    <property type="match status" value="5"/>
</dbReference>
<dbReference type="VEuPathDB" id="FungiDB:SOCG_02569"/>
<dbReference type="InterPro" id="IPR001680">
    <property type="entry name" value="WD40_rpt"/>
</dbReference>
<dbReference type="RefSeq" id="XP_013016515.1">
    <property type="nucleotide sequence ID" value="XM_013161061.1"/>
</dbReference>
<dbReference type="Pfam" id="PF12265">
    <property type="entry name" value="CAF1C_H4-bd"/>
    <property type="match status" value="1"/>
</dbReference>
<keyword evidence="7" id="KW-1185">Reference proteome</keyword>
<dbReference type="GO" id="GO:0005730">
    <property type="term" value="C:nucleolus"/>
    <property type="evidence" value="ECO:0007669"/>
    <property type="project" value="TreeGrafter"/>
</dbReference>
<keyword evidence="2" id="KW-0677">Repeat</keyword>
<reference evidence="6 7" key="1">
    <citation type="journal article" date="2011" name="Science">
        <title>Comparative functional genomics of the fission yeasts.</title>
        <authorList>
            <person name="Rhind N."/>
            <person name="Chen Z."/>
            <person name="Yassour M."/>
            <person name="Thompson D.A."/>
            <person name="Haas B.J."/>
            <person name="Habib N."/>
            <person name="Wapinski I."/>
            <person name="Roy S."/>
            <person name="Lin M.F."/>
            <person name="Heiman D.I."/>
            <person name="Young S.K."/>
            <person name="Furuya K."/>
            <person name="Guo Y."/>
            <person name="Pidoux A."/>
            <person name="Chen H.M."/>
            <person name="Robbertse B."/>
            <person name="Goldberg J.M."/>
            <person name="Aoki K."/>
            <person name="Bayne E.H."/>
            <person name="Berlin A.M."/>
            <person name="Desjardins C.A."/>
            <person name="Dobbs E."/>
            <person name="Dukaj L."/>
            <person name="Fan L."/>
            <person name="FitzGerald M.G."/>
            <person name="French C."/>
            <person name="Gujja S."/>
            <person name="Hansen K."/>
            <person name="Keifenheim D."/>
            <person name="Levin J.Z."/>
            <person name="Mosher R.A."/>
            <person name="Mueller C.A."/>
            <person name="Pfiffner J."/>
            <person name="Priest M."/>
            <person name="Russ C."/>
            <person name="Smialowska A."/>
            <person name="Swoboda P."/>
            <person name="Sykes S.M."/>
            <person name="Vaughn M."/>
            <person name="Vengrova S."/>
            <person name="Yoder R."/>
            <person name="Zeng Q."/>
            <person name="Allshire R."/>
            <person name="Baulcombe D."/>
            <person name="Birren B.W."/>
            <person name="Brown W."/>
            <person name="Ekwall K."/>
            <person name="Kellis M."/>
            <person name="Leatherwood J."/>
            <person name="Levin H."/>
            <person name="Margalit H."/>
            <person name="Martienssen R."/>
            <person name="Nieduszynski C.A."/>
            <person name="Spatafora J.W."/>
            <person name="Friedman N."/>
            <person name="Dalgaard J.Z."/>
            <person name="Baumann P."/>
            <person name="Niki H."/>
            <person name="Regev A."/>
            <person name="Nusbaum C."/>
        </authorList>
    </citation>
    <scope>NUCLEOTIDE SEQUENCE [LARGE SCALE GENOMIC DNA]</scope>
    <source>
        <strain evidence="7">yFS286</strain>
    </source>
</reference>
<feature type="compositionally biased region" description="Acidic residues" evidence="4">
    <location>
        <begin position="59"/>
        <end position="73"/>
    </location>
</feature>
<feature type="compositionally biased region" description="Acidic residues" evidence="4">
    <location>
        <begin position="182"/>
        <end position="196"/>
    </location>
</feature>
<feature type="compositionally biased region" description="Acidic residues" evidence="4">
    <location>
        <begin position="80"/>
        <end position="91"/>
    </location>
</feature>